<keyword evidence="8 11" id="KW-0333">Golgi apparatus</keyword>
<keyword evidence="5 11" id="KW-0963">Cytoplasm</keyword>
<dbReference type="PIRSF" id="PIRSF016478">
    <property type="entry name" value="Coatomer_esu"/>
    <property type="match status" value="1"/>
</dbReference>
<dbReference type="GO" id="GO:0006890">
    <property type="term" value="P:retrograde vesicle-mediated transport, Golgi to endoplasmic reticulum"/>
    <property type="evidence" value="ECO:0007669"/>
    <property type="project" value="UniProtKB-UniRule"/>
</dbReference>
<dbReference type="PANTHER" id="PTHR10805">
    <property type="entry name" value="COATOMER SUBUNIT EPSILON"/>
    <property type="match status" value="1"/>
</dbReference>
<evidence type="ECO:0000256" key="10">
    <source>
        <dbReference type="ARBA" id="ARBA00023329"/>
    </source>
</evidence>
<evidence type="ECO:0000256" key="1">
    <source>
        <dbReference type="ARBA" id="ARBA00004255"/>
    </source>
</evidence>
<comment type="similarity">
    <text evidence="3 11">Belongs to the COPE family.</text>
</comment>
<dbReference type="GO" id="GO:0006891">
    <property type="term" value="P:intra-Golgi vesicle-mediated transport"/>
    <property type="evidence" value="ECO:0007669"/>
    <property type="project" value="TreeGrafter"/>
</dbReference>
<keyword evidence="6 11" id="KW-0931">ER-Golgi transport</keyword>
<evidence type="ECO:0000313" key="13">
    <source>
        <dbReference type="Proteomes" id="UP000219286"/>
    </source>
</evidence>
<dbReference type="AlphaFoldDB" id="A0A2H2ZSN0"/>
<dbReference type="PANTHER" id="PTHR10805:SF0">
    <property type="entry name" value="COATOMER SUBUNIT EPSILON"/>
    <property type="match status" value="1"/>
</dbReference>
<dbReference type="Pfam" id="PF04733">
    <property type="entry name" value="Coatomer_E"/>
    <property type="match status" value="1"/>
</dbReference>
<comment type="function">
    <text evidence="11">The coatomer is a cytosolic protein complex that binds to dilysine motifs and reversibly associates with Golgi non-clathrin-coated vesicles, which further mediate biosynthetic protein transport from the ER, via the Golgi up to the trans Golgi network. The coatomer complex is required for budding from Golgi membranes, and is essential for the retrograde Golgi-to-ER transport of dilysine-tagged proteins.</text>
</comment>
<name>A0A2H2ZSN0_TRIPA</name>
<keyword evidence="4 11" id="KW-0813">Transport</keyword>
<dbReference type="SUPFAM" id="SSF48452">
    <property type="entry name" value="TPR-like"/>
    <property type="match status" value="1"/>
</dbReference>
<evidence type="ECO:0000256" key="5">
    <source>
        <dbReference type="ARBA" id="ARBA00022490"/>
    </source>
</evidence>
<evidence type="ECO:0000256" key="4">
    <source>
        <dbReference type="ARBA" id="ARBA00022448"/>
    </source>
</evidence>
<dbReference type="OrthoDB" id="310217at2759"/>
<keyword evidence="13" id="KW-1185">Reference proteome</keyword>
<evidence type="ECO:0000256" key="6">
    <source>
        <dbReference type="ARBA" id="ARBA00022892"/>
    </source>
</evidence>
<evidence type="ECO:0000256" key="3">
    <source>
        <dbReference type="ARBA" id="ARBA00008827"/>
    </source>
</evidence>
<dbReference type="InterPro" id="IPR006822">
    <property type="entry name" value="Coatomer_esu"/>
</dbReference>
<keyword evidence="10 11" id="KW-0968">Cytoplasmic vesicle</keyword>
<dbReference type="GO" id="GO:0015031">
    <property type="term" value="P:protein transport"/>
    <property type="evidence" value="ECO:0007669"/>
    <property type="project" value="UniProtKB-UniRule"/>
</dbReference>
<keyword evidence="7 11" id="KW-0653">Protein transport</keyword>
<dbReference type="FunFam" id="1.25.40.10:FF:000613">
    <property type="entry name" value="Coatomer subunit epsilon"/>
    <property type="match status" value="1"/>
</dbReference>
<sequence>MDPYSAEGELINIHTHFYQSQYQQVIDFDTSSFSPENAIPARVLKLRARLALGQAEDVLAEVQGDTVPDLEAVGALAEFNLGKTDSALKTIEKLAASAGDNVTVQVVGGTVLQAAGKSEEALALLSKHQGSLDAVALIVQIHLQQNRTDLALKEVTAARRWAQDSLLVNLAEAWVGARVGGEKYQQAFYVYEELAQGSSTFSVQSLIAQAVCEIHLGRLEEAQSALEQALQKDPTNAEGIANLVVLNSIAGKNNTEELLESLKKANPHHQLVLDLQEKSSLFDKAAAKYSAKA</sequence>
<comment type="caution">
    <text evidence="12">The sequence shown here is derived from an EMBL/GenBank/DDBJ whole genome shotgun (WGS) entry which is preliminary data.</text>
</comment>
<proteinExistence type="inferred from homology"/>
<dbReference type="GO" id="GO:0030126">
    <property type="term" value="C:COPI vesicle coat"/>
    <property type="evidence" value="ECO:0007669"/>
    <property type="project" value="TreeGrafter"/>
</dbReference>
<evidence type="ECO:0000256" key="7">
    <source>
        <dbReference type="ARBA" id="ARBA00022927"/>
    </source>
</evidence>
<evidence type="ECO:0000256" key="11">
    <source>
        <dbReference type="PIRNR" id="PIRNR016478"/>
    </source>
</evidence>
<reference evidence="12 13" key="1">
    <citation type="journal article" date="2015" name="Genome Announc.">
        <title>Genome sequence and annotation of Trichoderma parareesei, the ancestor of the cellulase producer Trichoderma reesei.</title>
        <authorList>
            <person name="Yang D."/>
            <person name="Pomraning K."/>
            <person name="Kopchinskiy A."/>
            <person name="Karimi Aghcheh R."/>
            <person name="Atanasova L."/>
            <person name="Chenthamara K."/>
            <person name="Baker S.E."/>
            <person name="Zhang R."/>
            <person name="Shen Q."/>
            <person name="Freitag M."/>
            <person name="Kubicek C.P."/>
            <person name="Druzhinina I.S."/>
        </authorList>
    </citation>
    <scope>NUCLEOTIDE SEQUENCE [LARGE SCALE GENOMIC DNA]</scope>
    <source>
        <strain evidence="12 13">CBS 125925</strain>
    </source>
</reference>
<evidence type="ECO:0000313" key="12">
    <source>
        <dbReference type="EMBL" id="OTA02304.1"/>
    </source>
</evidence>
<evidence type="ECO:0000256" key="2">
    <source>
        <dbReference type="ARBA" id="ARBA00004347"/>
    </source>
</evidence>
<dbReference type="GO" id="GO:0005198">
    <property type="term" value="F:structural molecule activity"/>
    <property type="evidence" value="ECO:0007669"/>
    <property type="project" value="UniProtKB-UniRule"/>
</dbReference>
<accession>A0A2H2ZSN0</accession>
<dbReference type="Proteomes" id="UP000219286">
    <property type="component" value="Unassembled WGS sequence"/>
</dbReference>
<dbReference type="Gene3D" id="1.25.40.10">
    <property type="entry name" value="Tetratricopeptide repeat domain"/>
    <property type="match status" value="1"/>
</dbReference>
<keyword evidence="9 11" id="KW-0472">Membrane</keyword>
<evidence type="ECO:0000256" key="9">
    <source>
        <dbReference type="ARBA" id="ARBA00023136"/>
    </source>
</evidence>
<evidence type="ECO:0000256" key="8">
    <source>
        <dbReference type="ARBA" id="ARBA00023034"/>
    </source>
</evidence>
<dbReference type="GO" id="GO:0000139">
    <property type="term" value="C:Golgi membrane"/>
    <property type="evidence" value="ECO:0007669"/>
    <property type="project" value="UniProtKB-SubCell"/>
</dbReference>
<gene>
    <name evidence="12" type="ORF">A9Z42_0026360</name>
</gene>
<dbReference type="InterPro" id="IPR011990">
    <property type="entry name" value="TPR-like_helical_dom_sf"/>
</dbReference>
<dbReference type="EMBL" id="LFMI01000300">
    <property type="protein sequence ID" value="OTA02304.1"/>
    <property type="molecule type" value="Genomic_DNA"/>
</dbReference>
<dbReference type="GO" id="GO:0006888">
    <property type="term" value="P:endoplasmic reticulum to Golgi vesicle-mediated transport"/>
    <property type="evidence" value="ECO:0007669"/>
    <property type="project" value="TreeGrafter"/>
</dbReference>
<protein>
    <recommendedName>
        <fullName evidence="11">Coatomer subunit epsilon</fullName>
    </recommendedName>
</protein>
<organism evidence="12 13">
    <name type="scientific">Trichoderma parareesei</name>
    <name type="common">Filamentous fungus</name>
    <dbReference type="NCBI Taxonomy" id="858221"/>
    <lineage>
        <taxon>Eukaryota</taxon>
        <taxon>Fungi</taxon>
        <taxon>Dikarya</taxon>
        <taxon>Ascomycota</taxon>
        <taxon>Pezizomycotina</taxon>
        <taxon>Sordariomycetes</taxon>
        <taxon>Hypocreomycetidae</taxon>
        <taxon>Hypocreales</taxon>
        <taxon>Hypocreaceae</taxon>
        <taxon>Trichoderma</taxon>
    </lineage>
</organism>
<comment type="subcellular location">
    <subcellularLocation>
        <location evidence="2">Cytoplasmic vesicle</location>
        <location evidence="2">COPI-coated vesicle membrane</location>
        <topology evidence="2">Peripheral membrane protein</topology>
        <orientation evidence="2">Cytoplasmic side</orientation>
    </subcellularLocation>
    <subcellularLocation>
        <location evidence="1">Golgi apparatus membrane</location>
        <topology evidence="1">Peripheral membrane protein</topology>
        <orientation evidence="1">Cytoplasmic side</orientation>
    </subcellularLocation>
</comment>